<dbReference type="RefSeq" id="XP_016643590.1">
    <property type="nucleotide sequence ID" value="XM_016786614.1"/>
</dbReference>
<proteinExistence type="predicted"/>
<feature type="region of interest" description="Disordered" evidence="1">
    <location>
        <begin position="219"/>
        <end position="243"/>
    </location>
</feature>
<dbReference type="Pfam" id="PF22980">
    <property type="entry name" value="Myb_DNA-bind_8"/>
    <property type="match status" value="1"/>
</dbReference>
<evidence type="ECO:0000313" key="3">
    <source>
        <dbReference type="EMBL" id="KEZ43791.1"/>
    </source>
</evidence>
<dbReference type="AlphaFoldDB" id="A0A084G8X9"/>
<feature type="compositionally biased region" description="Basic and acidic residues" evidence="1">
    <location>
        <begin position="106"/>
        <end position="120"/>
    </location>
</feature>
<evidence type="ECO:0000313" key="4">
    <source>
        <dbReference type="Proteomes" id="UP000028545"/>
    </source>
</evidence>
<gene>
    <name evidence="3" type="ORF">SAPIO_CDS3938</name>
</gene>
<name>A0A084G8X9_PSEDA</name>
<reference evidence="3 4" key="1">
    <citation type="journal article" date="2014" name="Genome Announc.">
        <title>Draft genome sequence of the pathogenic fungus Scedosporium apiospermum.</title>
        <authorList>
            <person name="Vandeputte P."/>
            <person name="Ghamrawi S."/>
            <person name="Rechenmann M."/>
            <person name="Iltis A."/>
            <person name="Giraud S."/>
            <person name="Fleury M."/>
            <person name="Thornton C."/>
            <person name="Delhaes L."/>
            <person name="Meyer W."/>
            <person name="Papon N."/>
            <person name="Bouchara J.P."/>
        </authorList>
    </citation>
    <scope>NUCLEOTIDE SEQUENCE [LARGE SCALE GENOMIC DNA]</scope>
    <source>
        <strain evidence="3 4">IHEM 14462</strain>
    </source>
</reference>
<dbReference type="GeneID" id="27723010"/>
<feature type="region of interest" description="Disordered" evidence="1">
    <location>
        <begin position="54"/>
        <end position="139"/>
    </location>
</feature>
<dbReference type="EMBL" id="JOWA01000090">
    <property type="protein sequence ID" value="KEZ43791.1"/>
    <property type="molecule type" value="Genomic_DNA"/>
</dbReference>
<feature type="compositionally biased region" description="Polar residues" evidence="1">
    <location>
        <begin position="125"/>
        <end position="139"/>
    </location>
</feature>
<feature type="domain" description="Myb-like DNA-binding" evidence="2">
    <location>
        <begin position="8"/>
        <end position="56"/>
    </location>
</feature>
<protein>
    <recommendedName>
        <fullName evidence="2">Myb-like DNA-binding domain-containing protein</fullName>
    </recommendedName>
</protein>
<dbReference type="Proteomes" id="UP000028545">
    <property type="component" value="Unassembled WGS sequence"/>
</dbReference>
<accession>A0A084G8X9</accession>
<dbReference type="KEGG" id="sapo:SAPIO_CDS3938"/>
<sequence>MANNDNQMTRFLFAILKQKCLKDIDWNEVAKDPILAQPITNGHAARMRYSRFRSAMLGQEPQKRTKGGAAKSKSTKGKKDTKTKQEDSIKVETDINANSSTKKRKRDESPDKLKRERPDAAHFLSQFSPASVPSPMTDTSLISSCSDDILGTPALTMSPASDLLGQTGIFGLGQCTHHPQTSGDDSQSQDPWGDTPLYTALDAAYSMSIYGNLMCDPHSQTQGHHTTHDSVEHTHDHTHDHIHDLTHEHAPDFAAEAAALIAAAGAEAHSQPVRAECWDSLF</sequence>
<dbReference type="HOGENOM" id="CLU_087046_0_0_1"/>
<dbReference type="VEuPathDB" id="FungiDB:SAPIO_CDS3938"/>
<dbReference type="InterPro" id="IPR054505">
    <property type="entry name" value="Myb_DNA-bind_8"/>
</dbReference>
<evidence type="ECO:0000256" key="1">
    <source>
        <dbReference type="SAM" id="MobiDB-lite"/>
    </source>
</evidence>
<feature type="compositionally biased region" description="Basic and acidic residues" evidence="1">
    <location>
        <begin position="77"/>
        <end position="93"/>
    </location>
</feature>
<evidence type="ECO:0000259" key="2">
    <source>
        <dbReference type="Pfam" id="PF22980"/>
    </source>
</evidence>
<keyword evidence="4" id="KW-1185">Reference proteome</keyword>
<organism evidence="3 4">
    <name type="scientific">Pseudallescheria apiosperma</name>
    <name type="common">Scedosporium apiospermum</name>
    <dbReference type="NCBI Taxonomy" id="563466"/>
    <lineage>
        <taxon>Eukaryota</taxon>
        <taxon>Fungi</taxon>
        <taxon>Dikarya</taxon>
        <taxon>Ascomycota</taxon>
        <taxon>Pezizomycotina</taxon>
        <taxon>Sordariomycetes</taxon>
        <taxon>Hypocreomycetidae</taxon>
        <taxon>Microascales</taxon>
        <taxon>Microascaceae</taxon>
        <taxon>Scedosporium</taxon>
    </lineage>
</organism>
<feature type="compositionally biased region" description="Basic and acidic residues" evidence="1">
    <location>
        <begin position="226"/>
        <end position="243"/>
    </location>
</feature>
<dbReference type="OrthoDB" id="3944408at2759"/>
<comment type="caution">
    <text evidence="3">The sequence shown here is derived from an EMBL/GenBank/DDBJ whole genome shotgun (WGS) entry which is preliminary data.</text>
</comment>